<feature type="non-terminal residue" evidence="1">
    <location>
        <position position="341"/>
    </location>
</feature>
<dbReference type="Pfam" id="PF21189">
    <property type="entry name" value="PHA02142"/>
    <property type="match status" value="1"/>
</dbReference>
<proteinExistence type="predicted"/>
<organism evidence="1">
    <name type="scientific">marine sediment metagenome</name>
    <dbReference type="NCBI Taxonomy" id="412755"/>
    <lineage>
        <taxon>unclassified sequences</taxon>
        <taxon>metagenomes</taxon>
        <taxon>ecological metagenomes</taxon>
    </lineage>
</organism>
<reference evidence="1" key="1">
    <citation type="journal article" date="2015" name="Nature">
        <title>Complex archaea that bridge the gap between prokaryotes and eukaryotes.</title>
        <authorList>
            <person name="Spang A."/>
            <person name="Saw J.H."/>
            <person name="Jorgensen S.L."/>
            <person name="Zaremba-Niedzwiedzka K."/>
            <person name="Martijn J."/>
            <person name="Lind A.E."/>
            <person name="van Eijk R."/>
            <person name="Schleper C."/>
            <person name="Guy L."/>
            <person name="Ettema T.J."/>
        </authorList>
    </citation>
    <scope>NUCLEOTIDE SEQUENCE</scope>
</reference>
<dbReference type="AlphaFoldDB" id="A0A0F9HMX8"/>
<dbReference type="InterPro" id="IPR012340">
    <property type="entry name" value="NA-bd_OB-fold"/>
</dbReference>
<accession>A0A0F9HMX8</accession>
<sequence length="341" mass="38492">MSTIETKIVKIEILEHPNAQKLSVVRIGGEGGFESVVGLGQFATGDLVIYIEPGSVVPENIQEQLAKNKITVKDGRIRAINIRNVLSEGLCLDPKEWLDYDVKEGDDVTKELGVTKYEPPPPSMNSALRSGKGINFNYINENFKTYNCVEKFKKCPKVLSDLGKDVVVTIKYHGMNSRYALVKKPEYKKSWWQKFIGLFIKENPQEFLVGSHNKIKVPSQSALKYGNYYSTDAWWRMARKYNLESVVKRISDHEYEIDQRSTNLTRDLPDVVVYAEIIGLGVQKGYCYGIPDGDLEIRAADIIETLASINPVVFHLAKTKFQDKGRSTCEADVLFDVLATL</sequence>
<comment type="caution">
    <text evidence="1">The sequence shown here is derived from an EMBL/GenBank/DDBJ whole genome shotgun (WGS) entry which is preliminary data.</text>
</comment>
<evidence type="ECO:0008006" key="2">
    <source>
        <dbReference type="Google" id="ProtNLM"/>
    </source>
</evidence>
<dbReference type="Gene3D" id="2.40.50.140">
    <property type="entry name" value="Nucleic acid-binding proteins"/>
    <property type="match status" value="1"/>
</dbReference>
<name>A0A0F9HMX8_9ZZZZ</name>
<gene>
    <name evidence="1" type="ORF">LCGC14_2044220</name>
</gene>
<protein>
    <recommendedName>
        <fullName evidence="2">RNA ligase domain-containing protein</fullName>
    </recommendedName>
</protein>
<evidence type="ECO:0000313" key="1">
    <source>
        <dbReference type="EMBL" id="KKL76502.1"/>
    </source>
</evidence>
<dbReference type="EMBL" id="LAZR01024025">
    <property type="protein sequence ID" value="KKL76502.1"/>
    <property type="molecule type" value="Genomic_DNA"/>
</dbReference>